<dbReference type="InterPro" id="IPR045864">
    <property type="entry name" value="aa-tRNA-synth_II/BPL/LPL"/>
</dbReference>
<evidence type="ECO:0000259" key="7">
    <source>
        <dbReference type="PROSITE" id="PS51733"/>
    </source>
</evidence>
<name>A0ABR6NLS0_9SPHN</name>
<dbReference type="NCBIfam" id="TIGR00214">
    <property type="entry name" value="lipB"/>
    <property type="match status" value="1"/>
</dbReference>
<comment type="subcellular location">
    <subcellularLocation>
        <location evidence="5">Cytoplasm</location>
    </subcellularLocation>
</comment>
<comment type="catalytic activity">
    <reaction evidence="5 6">
        <text>octanoyl-[ACP] + L-lysyl-[protein] = N(6)-octanoyl-L-lysyl-[protein] + holo-[ACP] + H(+)</text>
        <dbReference type="Rhea" id="RHEA:17665"/>
        <dbReference type="Rhea" id="RHEA-COMP:9636"/>
        <dbReference type="Rhea" id="RHEA-COMP:9685"/>
        <dbReference type="Rhea" id="RHEA-COMP:9752"/>
        <dbReference type="Rhea" id="RHEA-COMP:9928"/>
        <dbReference type="ChEBI" id="CHEBI:15378"/>
        <dbReference type="ChEBI" id="CHEBI:29969"/>
        <dbReference type="ChEBI" id="CHEBI:64479"/>
        <dbReference type="ChEBI" id="CHEBI:78463"/>
        <dbReference type="ChEBI" id="CHEBI:78809"/>
        <dbReference type="EC" id="2.3.1.181"/>
    </reaction>
</comment>
<dbReference type="SUPFAM" id="SSF55681">
    <property type="entry name" value="Class II aaRS and biotin synthetases"/>
    <property type="match status" value="1"/>
</dbReference>
<evidence type="ECO:0000256" key="1">
    <source>
        <dbReference type="ARBA" id="ARBA00004821"/>
    </source>
</evidence>
<keyword evidence="9" id="KW-1185">Reference proteome</keyword>
<dbReference type="InterPro" id="IPR000544">
    <property type="entry name" value="Octanoyltransferase"/>
</dbReference>
<dbReference type="HAMAP" id="MF_00013">
    <property type="entry name" value="LipB"/>
    <property type="match status" value="1"/>
</dbReference>
<dbReference type="EMBL" id="JACHKA010000001">
    <property type="protein sequence ID" value="MBB5987473.1"/>
    <property type="molecule type" value="Genomic_DNA"/>
</dbReference>
<keyword evidence="2 5" id="KW-0808">Transferase</keyword>
<gene>
    <name evidence="5" type="primary">lipB</name>
    <name evidence="8" type="ORF">HNP60_003447</name>
</gene>
<dbReference type="NCBIfam" id="NF010925">
    <property type="entry name" value="PRK14345.1"/>
    <property type="match status" value="1"/>
</dbReference>
<evidence type="ECO:0000313" key="8">
    <source>
        <dbReference type="EMBL" id="MBB5987473.1"/>
    </source>
</evidence>
<comment type="caution">
    <text evidence="8">The sequence shown here is derived from an EMBL/GenBank/DDBJ whole genome shotgun (WGS) entry which is preliminary data.</text>
</comment>
<evidence type="ECO:0000313" key="9">
    <source>
        <dbReference type="Proteomes" id="UP001138540"/>
    </source>
</evidence>
<feature type="active site" description="Acyl-thioester intermediate" evidence="5">
    <location>
        <position position="190"/>
    </location>
</feature>
<feature type="site" description="Lowers pKa of active site Cys" evidence="5">
    <location>
        <position position="156"/>
    </location>
</feature>
<dbReference type="Proteomes" id="UP001138540">
    <property type="component" value="Unassembled WGS sequence"/>
</dbReference>
<dbReference type="Pfam" id="PF21948">
    <property type="entry name" value="LplA-B_cat"/>
    <property type="match status" value="1"/>
</dbReference>
<keyword evidence="3 5" id="KW-0012">Acyltransferase</keyword>
<keyword evidence="5" id="KW-0963">Cytoplasm</keyword>
<evidence type="ECO:0000256" key="5">
    <source>
        <dbReference type="HAMAP-Rule" id="MF_00013"/>
    </source>
</evidence>
<dbReference type="Gene3D" id="3.30.930.10">
    <property type="entry name" value="Bira Bifunctional Protein, Domain 2"/>
    <property type="match status" value="1"/>
</dbReference>
<comment type="similarity">
    <text evidence="5 6">Belongs to the LipB family.</text>
</comment>
<dbReference type="InterPro" id="IPR020605">
    <property type="entry name" value="Octanoyltransferase_CS"/>
</dbReference>
<dbReference type="CDD" id="cd16444">
    <property type="entry name" value="LipB"/>
    <property type="match status" value="1"/>
</dbReference>
<dbReference type="NCBIfam" id="NF010921">
    <property type="entry name" value="PRK14341.1"/>
    <property type="match status" value="1"/>
</dbReference>
<dbReference type="InterPro" id="IPR004143">
    <property type="entry name" value="BPL_LPL_catalytic"/>
</dbReference>
<evidence type="ECO:0000256" key="2">
    <source>
        <dbReference type="ARBA" id="ARBA00022679"/>
    </source>
</evidence>
<feature type="binding site" evidence="5">
    <location>
        <begin position="172"/>
        <end position="174"/>
    </location>
    <ligand>
        <name>substrate</name>
    </ligand>
</feature>
<comment type="function">
    <text evidence="4 5 6">Catalyzes the transfer of endogenously produced octanoic acid from octanoyl-acyl-carrier-protein onto the lipoyl domains of lipoate-dependent enzymes. Lipoyl-ACP can also act as a substrate although octanoyl-ACP is likely to be the physiological substrate.</text>
</comment>
<sequence>MSLSPSLSASLAAATDPAAAIDWRVEPGFLDYEAGLADMEARAAAIAQGAAPERIWLVEHPPLYTAGTSAQASDLLAPRFPVHVTGRGGQYTYHGPGQRVVYLNLDLARRGRDVRRFVQGLEQWMIVALGDLGVEAWTADGRVGVWTRGPDGTEAKIGAIGVRLRKWVTLHGLAINVAPDLAHYDGIVPCGIRAFGVTSLQDLGLSADMARLDAALAAHLPAMLFAIGTVPPEDSSHP</sequence>
<proteinExistence type="inferred from homology"/>
<comment type="miscellaneous">
    <text evidence="5">In the reaction, the free carboxyl group of octanoic acid is attached via an amide linkage to the epsilon-amino group of a specific lysine residue of lipoyl domains of lipoate-dependent enzymes.</text>
</comment>
<protein>
    <recommendedName>
        <fullName evidence="5 6">Octanoyltransferase</fullName>
        <ecNumber evidence="5 6">2.3.1.181</ecNumber>
    </recommendedName>
    <alternativeName>
        <fullName evidence="5">Lipoate-protein ligase B</fullName>
    </alternativeName>
    <alternativeName>
        <fullName evidence="5">Lipoyl/octanoyl transferase</fullName>
    </alternativeName>
    <alternativeName>
        <fullName evidence="5">Octanoyl-[acyl-carrier-protein]-protein N-octanoyltransferase</fullName>
    </alternativeName>
</protein>
<organism evidence="8 9">
    <name type="scientific">Sphingobium lignivorans</name>
    <dbReference type="NCBI Taxonomy" id="2735886"/>
    <lineage>
        <taxon>Bacteria</taxon>
        <taxon>Pseudomonadati</taxon>
        <taxon>Pseudomonadota</taxon>
        <taxon>Alphaproteobacteria</taxon>
        <taxon>Sphingomonadales</taxon>
        <taxon>Sphingomonadaceae</taxon>
        <taxon>Sphingobium</taxon>
    </lineage>
</organism>
<accession>A0ABR6NLS0</accession>
<evidence type="ECO:0000256" key="6">
    <source>
        <dbReference type="PIRNR" id="PIRNR016262"/>
    </source>
</evidence>
<feature type="binding site" evidence="5">
    <location>
        <begin position="159"/>
        <end position="161"/>
    </location>
    <ligand>
        <name>substrate</name>
    </ligand>
</feature>
<dbReference type="EC" id="2.3.1.181" evidence="5 6"/>
<dbReference type="PROSITE" id="PS51733">
    <property type="entry name" value="BPL_LPL_CATALYTIC"/>
    <property type="match status" value="1"/>
</dbReference>
<dbReference type="PANTHER" id="PTHR10993:SF7">
    <property type="entry name" value="LIPOYLTRANSFERASE 2, MITOCHONDRIAL-RELATED"/>
    <property type="match status" value="1"/>
</dbReference>
<evidence type="ECO:0000256" key="3">
    <source>
        <dbReference type="ARBA" id="ARBA00023315"/>
    </source>
</evidence>
<dbReference type="GO" id="GO:0033819">
    <property type="term" value="F:lipoyl(octanoyl) transferase activity"/>
    <property type="evidence" value="ECO:0007669"/>
    <property type="project" value="UniProtKB-EC"/>
</dbReference>
<evidence type="ECO:0000256" key="4">
    <source>
        <dbReference type="ARBA" id="ARBA00024732"/>
    </source>
</evidence>
<dbReference type="RefSeq" id="WP_184156014.1">
    <property type="nucleotide sequence ID" value="NZ_JACHKA010000001.1"/>
</dbReference>
<feature type="domain" description="BPL/LPL catalytic" evidence="7">
    <location>
        <begin position="49"/>
        <end position="228"/>
    </location>
</feature>
<dbReference type="PANTHER" id="PTHR10993">
    <property type="entry name" value="OCTANOYLTRANSFERASE"/>
    <property type="match status" value="1"/>
</dbReference>
<reference evidence="8 9" key="1">
    <citation type="submission" date="2020-08" db="EMBL/GenBank/DDBJ databases">
        <title>Exploring microbial biodiversity for novel pathways involved in the catabolism of aromatic compounds derived from lignin.</title>
        <authorList>
            <person name="Elkins J."/>
        </authorList>
    </citation>
    <scope>NUCLEOTIDE SEQUENCE [LARGE SCALE GENOMIC DNA]</scope>
    <source>
        <strain evidence="8 9">B1D3A</strain>
    </source>
</reference>
<dbReference type="PROSITE" id="PS01313">
    <property type="entry name" value="LIPB"/>
    <property type="match status" value="1"/>
</dbReference>
<comment type="pathway">
    <text evidence="1 5 6">Protein modification; protein lipoylation via endogenous pathway; protein N(6)-(lipoyl)lysine from octanoyl-[acyl-carrier-protein]: step 1/2.</text>
</comment>
<feature type="binding site" evidence="5">
    <location>
        <begin position="87"/>
        <end position="94"/>
    </location>
    <ligand>
        <name>substrate</name>
    </ligand>
</feature>
<dbReference type="PIRSF" id="PIRSF016262">
    <property type="entry name" value="LPLase"/>
    <property type="match status" value="1"/>
</dbReference>